<dbReference type="InterPro" id="IPR036705">
    <property type="entry name" value="Ribosyl_crysJ1_sf"/>
</dbReference>
<dbReference type="InterPro" id="IPR050792">
    <property type="entry name" value="ADP-ribosylglycohydrolase"/>
</dbReference>
<dbReference type="PANTHER" id="PTHR16222:SF34">
    <property type="entry name" value="ADP-RIBOSYLGLYCOHYDROLASE"/>
    <property type="match status" value="1"/>
</dbReference>
<dbReference type="Pfam" id="PF03747">
    <property type="entry name" value="ADP_ribosyl_GH"/>
    <property type="match status" value="1"/>
</dbReference>
<sequence length="366" mass="40527">MSQTITPEQRAISALKSLFVADALAMPVHWYYNPMDIFRQFRGGVTAFEAAPAFHPSSIMSLHSTQKGGRGPHAADDERREVVGDVILKGRRQYWDKPNQHYHNGMPAGENTLNAYCTRAVLKVLRDNQGHYDRDAFLAAYIELMTADPARHPDTYAESYHRGFFANLELGKPAWECGAVTHDTASIGGLVTIAPIVFAERLSGTSLERVKDICVEHLLLTHPDQYLAKVCKDYVGLLDELLFLEGDKDAATVISAWSKRSISLRLSEIGPRIHSDNDVVGRMFSSACYITDSWPSVLYLAYKYCESQQAGLLSNTNLGGDNVHRGAVLGCLLGLASGNTVEELFTQLRHRDEIEAEIKALTEAIA</sequence>
<dbReference type="Proteomes" id="UP000320404">
    <property type="component" value="Unassembled WGS sequence"/>
</dbReference>
<gene>
    <name evidence="1" type="ORF">EVA69_06620</name>
</gene>
<evidence type="ECO:0000313" key="2">
    <source>
        <dbReference type="Proteomes" id="UP000320404"/>
    </source>
</evidence>
<dbReference type="PANTHER" id="PTHR16222">
    <property type="entry name" value="ADP-RIBOSYLGLYCOHYDROLASE"/>
    <property type="match status" value="1"/>
</dbReference>
<evidence type="ECO:0000313" key="1">
    <source>
        <dbReference type="EMBL" id="RZO73514.1"/>
    </source>
</evidence>
<keyword evidence="1" id="KW-0378">Hydrolase</keyword>
<accession>A0A520RTM0</accession>
<reference evidence="1 2" key="1">
    <citation type="submission" date="2019-02" db="EMBL/GenBank/DDBJ databases">
        <title>Prokaryotic population dynamics and viral predation in marine succession experiment using metagenomics: the confinement effect.</title>
        <authorList>
            <person name="Haro-Moreno J.M."/>
            <person name="Rodriguez-Valera F."/>
            <person name="Lopez-Perez M."/>
        </authorList>
    </citation>
    <scope>NUCLEOTIDE SEQUENCE [LARGE SCALE GENOMIC DNA]</scope>
    <source>
        <strain evidence="1">MED-G158</strain>
    </source>
</reference>
<organism evidence="1 2">
    <name type="scientific">OM182 bacterium</name>
    <dbReference type="NCBI Taxonomy" id="2510334"/>
    <lineage>
        <taxon>Bacteria</taxon>
        <taxon>Pseudomonadati</taxon>
        <taxon>Pseudomonadota</taxon>
        <taxon>Gammaproteobacteria</taxon>
        <taxon>OMG group</taxon>
        <taxon>OM182 clade</taxon>
    </lineage>
</organism>
<proteinExistence type="predicted"/>
<dbReference type="EMBL" id="SHAH01000124">
    <property type="protein sequence ID" value="RZO73514.1"/>
    <property type="molecule type" value="Genomic_DNA"/>
</dbReference>
<dbReference type="SUPFAM" id="SSF101478">
    <property type="entry name" value="ADP-ribosylglycohydrolase"/>
    <property type="match status" value="1"/>
</dbReference>
<protein>
    <submittedName>
        <fullName evidence="1">ADP-ribosylglycohydrolase family protein</fullName>
    </submittedName>
</protein>
<name>A0A520RTM0_9GAMM</name>
<comment type="caution">
    <text evidence="1">The sequence shown here is derived from an EMBL/GenBank/DDBJ whole genome shotgun (WGS) entry which is preliminary data.</text>
</comment>
<dbReference type="AlphaFoldDB" id="A0A520RTM0"/>
<dbReference type="GO" id="GO:0016787">
    <property type="term" value="F:hydrolase activity"/>
    <property type="evidence" value="ECO:0007669"/>
    <property type="project" value="UniProtKB-KW"/>
</dbReference>
<dbReference type="Gene3D" id="1.10.4080.10">
    <property type="entry name" value="ADP-ribosylation/Crystallin J1"/>
    <property type="match status" value="1"/>
</dbReference>
<dbReference type="InterPro" id="IPR005502">
    <property type="entry name" value="Ribosyl_crysJ1"/>
</dbReference>